<evidence type="ECO:0000313" key="3">
    <source>
        <dbReference type="Proteomes" id="UP000886847"/>
    </source>
</evidence>
<dbReference type="Proteomes" id="UP000886847">
    <property type="component" value="Unassembled WGS sequence"/>
</dbReference>
<name>A0A9D2AUQ7_9FIRM</name>
<reference evidence="2" key="2">
    <citation type="submission" date="2021-04" db="EMBL/GenBank/DDBJ databases">
        <authorList>
            <person name="Gilroy R."/>
        </authorList>
    </citation>
    <scope>NUCLEOTIDE SEQUENCE</scope>
    <source>
        <strain evidence="2">2189</strain>
    </source>
</reference>
<dbReference type="SUPFAM" id="SSF81606">
    <property type="entry name" value="PP2C-like"/>
    <property type="match status" value="1"/>
</dbReference>
<dbReference type="EMBL" id="DXEW01000026">
    <property type="protein sequence ID" value="HIX50635.1"/>
    <property type="molecule type" value="Genomic_DNA"/>
</dbReference>
<dbReference type="AlphaFoldDB" id="A0A9D2AUQ7"/>
<evidence type="ECO:0000313" key="2">
    <source>
        <dbReference type="EMBL" id="HIX50635.1"/>
    </source>
</evidence>
<feature type="domain" description="PPM-type phosphatase" evidence="1">
    <location>
        <begin position="31"/>
        <end position="219"/>
    </location>
</feature>
<proteinExistence type="predicted"/>
<organism evidence="2 3">
    <name type="scientific">Candidatus Borkfalkia faecavium</name>
    <dbReference type="NCBI Taxonomy" id="2838508"/>
    <lineage>
        <taxon>Bacteria</taxon>
        <taxon>Bacillati</taxon>
        <taxon>Bacillota</taxon>
        <taxon>Clostridia</taxon>
        <taxon>Christensenellales</taxon>
        <taxon>Christensenellaceae</taxon>
        <taxon>Candidatus Borkfalkia</taxon>
    </lineage>
</organism>
<accession>A0A9D2AUQ7</accession>
<dbReference type="Pfam" id="PF07228">
    <property type="entry name" value="SpoIIE"/>
    <property type="match status" value="1"/>
</dbReference>
<evidence type="ECO:0000259" key="1">
    <source>
        <dbReference type="Pfam" id="PF07228"/>
    </source>
</evidence>
<comment type="caution">
    <text evidence="2">The sequence shown here is derived from an EMBL/GenBank/DDBJ whole genome shotgun (WGS) entry which is preliminary data.</text>
</comment>
<protein>
    <submittedName>
        <fullName evidence="2">Serine/threonine-protein phosphatase</fullName>
    </submittedName>
</protein>
<reference evidence="2" key="1">
    <citation type="journal article" date="2021" name="PeerJ">
        <title>Extensive microbial diversity within the chicken gut microbiome revealed by metagenomics and culture.</title>
        <authorList>
            <person name="Gilroy R."/>
            <person name="Ravi A."/>
            <person name="Getino M."/>
            <person name="Pursley I."/>
            <person name="Horton D.L."/>
            <person name="Alikhan N.F."/>
            <person name="Baker D."/>
            <person name="Gharbi K."/>
            <person name="Hall N."/>
            <person name="Watson M."/>
            <person name="Adriaenssens E.M."/>
            <person name="Foster-Nyarko E."/>
            <person name="Jarju S."/>
            <person name="Secka A."/>
            <person name="Antonio M."/>
            <person name="Oren A."/>
            <person name="Chaudhuri R.R."/>
            <person name="La Ragione R."/>
            <person name="Hildebrand F."/>
            <person name="Pallen M.J."/>
        </authorList>
    </citation>
    <scope>NUCLEOTIDE SEQUENCE</scope>
    <source>
        <strain evidence="2">2189</strain>
    </source>
</reference>
<gene>
    <name evidence="2" type="ORF">H9851_05070</name>
</gene>
<sequence>MAALCLESGYTSLNKKNEELCGDRVESIVSGDYTTLVLADGLGSGVKANILSTLTSKILCTMVSNDIAIEDCVETIIQSLPVCKVRGVAYSTFSVIHMNSAGRGYLFEFDNPEAILIRGCKCRDFEREALHILGKTVYKTALDLQEGDVVVVMSDGVIHAGIGMTMNLGWQRPEVMEYLDDNVRPDMSARAVACLLAGVCNDLYLGTPGDDTTVAAVKVRKKLPVSLMIGPPVDKEKDDFYISRFLAGEGKKVVCGGTSSQIVARHLKTTVRASFDFPDKDVPPIGFIDGIDLTTEGVLTMRRLLELSEKYIDVHDLTPKTFTKKDGASLLAQMLFEEATDVHFFVGQSINAAHQGLPIDITMKLKLVESLAANLKKMGKGVVIDYD</sequence>
<dbReference type="InterPro" id="IPR036457">
    <property type="entry name" value="PPM-type-like_dom_sf"/>
</dbReference>
<dbReference type="InterPro" id="IPR001932">
    <property type="entry name" value="PPM-type_phosphatase-like_dom"/>
</dbReference>
<dbReference type="Gene3D" id="3.60.40.10">
    <property type="entry name" value="PPM-type phosphatase domain"/>
    <property type="match status" value="1"/>
</dbReference>